<keyword evidence="4" id="KW-0732">Signal</keyword>
<dbReference type="PROSITE" id="PS50093">
    <property type="entry name" value="PKD"/>
    <property type="match status" value="1"/>
</dbReference>
<dbReference type="InterPro" id="IPR002884">
    <property type="entry name" value="P_dom"/>
</dbReference>
<keyword evidence="2" id="KW-0378">Hydrolase</keyword>
<keyword evidence="1" id="KW-0645">Protease</keyword>
<accession>A0ABY4HPF2</accession>
<dbReference type="SUPFAM" id="SSF49299">
    <property type="entry name" value="PKD domain"/>
    <property type="match status" value="1"/>
</dbReference>
<evidence type="ECO:0000256" key="1">
    <source>
        <dbReference type="ARBA" id="ARBA00022670"/>
    </source>
</evidence>
<dbReference type="InterPro" id="IPR000601">
    <property type="entry name" value="PKD_dom"/>
</dbReference>
<dbReference type="CDD" id="cd00146">
    <property type="entry name" value="PKD"/>
    <property type="match status" value="1"/>
</dbReference>
<name>A0ABY4HPF2_9FLAO</name>
<dbReference type="InterPro" id="IPR022409">
    <property type="entry name" value="PKD/Chitinase_dom"/>
</dbReference>
<dbReference type="Gene3D" id="2.60.120.290">
    <property type="entry name" value="Spermadhesin, CUB domain"/>
    <property type="match status" value="1"/>
</dbReference>
<protein>
    <submittedName>
        <fullName evidence="7">T9SS type B sorting domain-containing protein</fullName>
    </submittedName>
</protein>
<feature type="domain" description="P/Homo B" evidence="6">
    <location>
        <begin position="263"/>
        <end position="444"/>
    </location>
</feature>
<dbReference type="InterPro" id="IPR045828">
    <property type="entry name" value="PKD_Bacteroidetes"/>
</dbReference>
<dbReference type="Gene3D" id="2.60.40.10">
    <property type="entry name" value="Immunoglobulins"/>
    <property type="match status" value="2"/>
</dbReference>
<sequence>MKIKITYILLFFSSLFCFSQNYNMSNAPVNTCAGTFFDSGGNTGDYSNNSTFTKTFCPSTAGSIIRFVFTSFNLEENVDFLYVYDGDSTAAPLLMELTGTDLPTVIQPTGTNTSGCITFVFTSDAVTTASGWSAGISCVTPCQNIVANLDSTTPTADTDNIIKICAGQSVDFSGSATFSTSSAGAVYTWDFDDGTTATGQNVSHVFGTPGVYRVNLVVNDPLDCRNANFINQIIQVSDDPQISFYSISDETCKDVPLDITANVSYNTFTYDCAPPVSGQTFLPDGSGVSYTTSIVVDCFPSSSTLTDVNQIAGICMNIEHSYLGDLGIEIISPNGQIAVLHTYPGGGITYLGDALDDGSVNPGIGFNYCFAMSGATTLVNGPTVAVTTGNAIAPGTYLPSGGFAPLLGSPLNGVWTIKVTDNLAVDNGYIFSWNIDFDPALAPSNLSFTPSSSSVSWTPDPTITNINGNTITVESDTPGTYCYTYTVVNNFGCVSTNVKCIEVLDAPAIVEDVPDLESCDENFDLNSHIPEILGSLDPLDYDVYFFASAADAVAGFPQLPSAYVDSSPPTIIYVRVENFALSCPAFTEFNLVTVPCGANQPDDMFACDDVSNDGFEIFDLTSQDATVLGINPASDYTITYHTTQSGADNNTDLASPFSAFNGTNQVIYVRMESIADPSVYYTTTFNLVVNPLPVADSPSDVTACDSYVLPALTVGNYYIGTGGSGTMLSAGDTITTTQTLYVYAETGTTPNCTDENSFVVTINTTPVADSPSDVTACDSYVLPALTVGNYYTGTGGSGTMLSAGDAITTTQTVYVYAETGTTPNCTDENSFVVTINATPVADSPSDVTECNDYVLPALTVGNYYTGTGGSGTMLSAGDVITTTQTLYVYAETGTTPNCTDENSFTVTIGSPVADSPSDVTACDSYVLPALTVGNYYTGTGGSGTMLSAGDAITTTQTLYVYAETGGTPNCTDENSFVVTINATPVADSPSDVTECNDYVLPALTVGNYYTGTGGSGTMLSAGDVITTTQTLYVYAETGTTPNCTDENSFTVTIGSPVADSPSDVTACDSYVLPALTVGNYYTGTGGSGTMLSAGDAITTTQTLYVYAETGGTPNCTDENSFVVTINATPVADSPSDVTACDSYVLPALTVGNYYTGTGGSGTMLSAGDAITTTQTVYVYAETGTTPNCTDENSFVVTINATPVADSPSDVTACDSYVLPALTVGNYYTGTGGSGTMLSAGDAITTTQTLYIYAETGTTPNCTDENSFVVTINTTPVADSPSDVTACDSYVLPALTVGNYYTGTGGSGTMLSAGDVITTTQTVYVYVETGTTPNCTDENSFVVTINATPVADSPSDVTACDSYVLPALTVGNYYTGTGGLGTMLSAGDAITTTQTLYIYAETGTTPNCTDENSFTVTINVTPQLISLEGNDSICSNTDAIFTITGTPGAQVSYTGVVGLPASPVILNGSGTATVVVTGATIDQTITLTSITDVVTGCSQVLNLTETVTILPATTLSLNSDISTEDQTVCENFAITSIVYQVSGTATGVSVSGLPAGVVYSYDSTTNLVTINGTPTVSGTYNYSITTTGGCAPQASDSGVLNVTIAPTVTIVNNTPEICEGQAMDVTITSDVVGATIYWTASSQGINEVISGNGVGPIVLNQNITLLAGQTQPVDLVVTTYGVADCIGQTQTFTVRINPIPSVDYTIVDDSICSGETTQIELYSDEYPTATFTWTSEVISGGSVSGLSNGSGTMITDTLTTANLTPSTVVYHVTPTLGICSGTVIDITVTVNPIPVDDLTFSGSINDICSGETPNVTVSSGNTNVVYEWSVVLNGVAVEGGITSGVSTSNTYLIDHVLTTTGLIAGTAVYTFTPKLGDCLGVPREYTQVVNPLPQPALLDGSICVELSTGLVFQNHLLDSGIPNTSDYDFNWYYNGGLITGANQSTYAAELAGNYYVEVQNLNTGCSNVSNTINVIEINNATDFTYTVTNAFTDNATVTINVIDGNGSFLYQIDDQDLQESNVFTGVSAGEHTLTVVDEKGCTYLEKTILVIDYPKFFTPNGDGYNDNWNIIGLQDQPNTKLYIFDRYGKLIKQISPSGAGWDGTLNGAQLPSTDYWFTVEYEENQQSKIFKAHFSLKR</sequence>
<dbReference type="InterPro" id="IPR008979">
    <property type="entry name" value="Galactose-bd-like_sf"/>
</dbReference>
<dbReference type="RefSeq" id="WP_246916218.1">
    <property type="nucleotide sequence ID" value="NZ_CP090145.1"/>
</dbReference>
<dbReference type="SUPFAM" id="SSF49854">
    <property type="entry name" value="Spermadhesin, CUB domain"/>
    <property type="match status" value="1"/>
</dbReference>
<dbReference type="Pfam" id="PF18911">
    <property type="entry name" value="PKD_4"/>
    <property type="match status" value="1"/>
</dbReference>
<dbReference type="Proteomes" id="UP000830454">
    <property type="component" value="Chromosome"/>
</dbReference>
<evidence type="ECO:0000256" key="3">
    <source>
        <dbReference type="ARBA" id="ARBA00023157"/>
    </source>
</evidence>
<dbReference type="InterPro" id="IPR035986">
    <property type="entry name" value="PKD_dom_sf"/>
</dbReference>
<evidence type="ECO:0000256" key="4">
    <source>
        <dbReference type="SAM" id="SignalP"/>
    </source>
</evidence>
<dbReference type="InterPro" id="IPR035914">
    <property type="entry name" value="Sperma_CUB_dom_sf"/>
</dbReference>
<dbReference type="PROSITE" id="PS51829">
    <property type="entry name" value="P_HOMO_B"/>
    <property type="match status" value="1"/>
</dbReference>
<evidence type="ECO:0000313" key="8">
    <source>
        <dbReference type="Proteomes" id="UP000830454"/>
    </source>
</evidence>
<keyword evidence="3" id="KW-1015">Disulfide bond</keyword>
<dbReference type="InterPro" id="IPR013783">
    <property type="entry name" value="Ig-like_fold"/>
</dbReference>
<organism evidence="7 8">
    <name type="scientific">Flavobacterium sediminilitoris</name>
    <dbReference type="NCBI Taxonomy" id="2024526"/>
    <lineage>
        <taxon>Bacteria</taxon>
        <taxon>Pseudomonadati</taxon>
        <taxon>Bacteroidota</taxon>
        <taxon>Flavobacteriia</taxon>
        <taxon>Flavobacteriales</taxon>
        <taxon>Flavobacteriaceae</taxon>
        <taxon>Flavobacterium</taxon>
    </lineage>
</organism>
<evidence type="ECO:0000313" key="7">
    <source>
        <dbReference type="EMBL" id="UOX33679.1"/>
    </source>
</evidence>
<dbReference type="CDD" id="cd00041">
    <property type="entry name" value="CUB"/>
    <property type="match status" value="1"/>
</dbReference>
<gene>
    <name evidence="7" type="ORF">LXD69_16795</name>
</gene>
<dbReference type="NCBIfam" id="TIGR04131">
    <property type="entry name" value="Bac_Flav_CTERM"/>
    <property type="match status" value="1"/>
</dbReference>
<evidence type="ECO:0000259" key="5">
    <source>
        <dbReference type="PROSITE" id="PS50093"/>
    </source>
</evidence>
<evidence type="ECO:0000259" key="6">
    <source>
        <dbReference type="PROSITE" id="PS51829"/>
    </source>
</evidence>
<feature type="domain" description="PKD" evidence="5">
    <location>
        <begin position="153"/>
        <end position="220"/>
    </location>
</feature>
<reference evidence="7" key="1">
    <citation type="submission" date="2021-12" db="EMBL/GenBank/DDBJ databases">
        <authorList>
            <person name="Cha I.-T."/>
            <person name="Lee K.-E."/>
            <person name="Park S.-J."/>
        </authorList>
    </citation>
    <scope>NUCLEOTIDE SEQUENCE</scope>
    <source>
        <strain evidence="7">YSM-43</strain>
    </source>
</reference>
<proteinExistence type="predicted"/>
<dbReference type="SMART" id="SM00089">
    <property type="entry name" value="PKD"/>
    <property type="match status" value="1"/>
</dbReference>
<keyword evidence="8" id="KW-1185">Reference proteome</keyword>
<dbReference type="Pfam" id="PF13585">
    <property type="entry name" value="CHU_C"/>
    <property type="match status" value="1"/>
</dbReference>
<dbReference type="EMBL" id="CP090145">
    <property type="protein sequence ID" value="UOX33679.1"/>
    <property type="molecule type" value="Genomic_DNA"/>
</dbReference>
<feature type="chain" id="PRO_5045071016" evidence="4">
    <location>
        <begin position="20"/>
        <end position="2137"/>
    </location>
</feature>
<dbReference type="SUPFAM" id="SSF49785">
    <property type="entry name" value="Galactose-binding domain-like"/>
    <property type="match status" value="1"/>
</dbReference>
<dbReference type="Gene3D" id="2.60.120.260">
    <property type="entry name" value="Galactose-binding domain-like"/>
    <property type="match status" value="1"/>
</dbReference>
<dbReference type="InterPro" id="IPR000859">
    <property type="entry name" value="CUB_dom"/>
</dbReference>
<dbReference type="Pfam" id="PF19406">
    <property type="entry name" value="PKD_5"/>
    <property type="match status" value="2"/>
</dbReference>
<evidence type="ECO:0000256" key="2">
    <source>
        <dbReference type="ARBA" id="ARBA00022801"/>
    </source>
</evidence>
<feature type="signal peptide" evidence="4">
    <location>
        <begin position="1"/>
        <end position="19"/>
    </location>
</feature>
<reference evidence="7" key="2">
    <citation type="submission" date="2022-04" db="EMBL/GenBank/DDBJ databases">
        <title>Complete Genome Sequence of Flavobacterium sediminilitoris YSM-43, Isolated from a Tidal Sediment.</title>
        <authorList>
            <person name="Lee P.A."/>
        </authorList>
    </citation>
    <scope>NUCLEOTIDE SEQUENCE</scope>
    <source>
        <strain evidence="7">YSM-43</strain>
    </source>
</reference>
<dbReference type="InterPro" id="IPR026341">
    <property type="entry name" value="T9SS_type_B"/>
</dbReference>